<dbReference type="EMBL" id="HBUF01549976">
    <property type="protein sequence ID" value="CAG6758622.1"/>
    <property type="molecule type" value="Transcribed_RNA"/>
</dbReference>
<dbReference type="EMBL" id="HBUF01549974">
    <property type="protein sequence ID" value="CAG6758620.1"/>
    <property type="molecule type" value="Transcribed_RNA"/>
</dbReference>
<reference evidence="3" key="1">
    <citation type="submission" date="2021-05" db="EMBL/GenBank/DDBJ databases">
        <authorList>
            <person name="Alioto T."/>
            <person name="Alioto T."/>
            <person name="Gomez Garrido J."/>
        </authorList>
    </citation>
    <scope>NUCLEOTIDE SEQUENCE</scope>
</reference>
<dbReference type="EMBL" id="HBUF01027009">
    <property type="protein sequence ID" value="CAG6613259.1"/>
    <property type="molecule type" value="Transcribed_RNA"/>
</dbReference>
<feature type="compositionally biased region" description="Basic and acidic residues" evidence="1">
    <location>
        <begin position="191"/>
        <end position="205"/>
    </location>
</feature>
<proteinExistence type="predicted"/>
<evidence type="ECO:0000256" key="2">
    <source>
        <dbReference type="SAM" id="SignalP"/>
    </source>
</evidence>
<dbReference type="EMBL" id="HBUF01345687">
    <property type="protein sequence ID" value="CAG6709103.1"/>
    <property type="molecule type" value="Transcribed_RNA"/>
</dbReference>
<feature type="chain" id="PRO_5036428738" evidence="2">
    <location>
        <begin position="24"/>
        <end position="205"/>
    </location>
</feature>
<dbReference type="EMBL" id="HBUF01027011">
    <property type="protein sequence ID" value="CAG6613261.1"/>
    <property type="molecule type" value="Transcribed_RNA"/>
</dbReference>
<organism evidence="3">
    <name type="scientific">Cacopsylla melanoneura</name>
    <dbReference type="NCBI Taxonomy" id="428564"/>
    <lineage>
        <taxon>Eukaryota</taxon>
        <taxon>Metazoa</taxon>
        <taxon>Ecdysozoa</taxon>
        <taxon>Arthropoda</taxon>
        <taxon>Hexapoda</taxon>
        <taxon>Insecta</taxon>
        <taxon>Pterygota</taxon>
        <taxon>Neoptera</taxon>
        <taxon>Paraneoptera</taxon>
        <taxon>Hemiptera</taxon>
        <taxon>Sternorrhyncha</taxon>
        <taxon>Psylloidea</taxon>
        <taxon>Psyllidae</taxon>
        <taxon>Psyllinae</taxon>
        <taxon>Cacopsylla</taxon>
    </lineage>
</organism>
<dbReference type="EMBL" id="HBUF01027008">
    <property type="protein sequence ID" value="CAG6613258.1"/>
    <property type="molecule type" value="Transcribed_RNA"/>
</dbReference>
<dbReference type="EMBL" id="HBUF01549973">
    <property type="protein sequence ID" value="CAG6758619.1"/>
    <property type="molecule type" value="Transcribed_RNA"/>
</dbReference>
<accession>A0A8D8UN75</accession>
<protein>
    <submittedName>
        <fullName evidence="3">Uncharacterized protein</fullName>
    </submittedName>
</protein>
<dbReference type="EMBL" id="HBUF01027010">
    <property type="protein sequence ID" value="CAG6613260.1"/>
    <property type="molecule type" value="Transcribed_RNA"/>
</dbReference>
<name>A0A8D8UN75_9HEMI</name>
<feature type="region of interest" description="Disordered" evidence="1">
    <location>
        <begin position="184"/>
        <end position="205"/>
    </location>
</feature>
<keyword evidence="2" id="KW-0732">Signal</keyword>
<evidence type="ECO:0000313" key="3">
    <source>
        <dbReference type="EMBL" id="CAG6709103.1"/>
    </source>
</evidence>
<evidence type="ECO:0000256" key="1">
    <source>
        <dbReference type="SAM" id="MobiDB-lite"/>
    </source>
</evidence>
<feature type="signal peptide" evidence="2">
    <location>
        <begin position="1"/>
        <end position="23"/>
    </location>
</feature>
<dbReference type="EMBL" id="HBUF01549975">
    <property type="protein sequence ID" value="CAG6758621.1"/>
    <property type="molecule type" value="Transcribed_RNA"/>
</dbReference>
<dbReference type="EMBL" id="HBUF01345689">
    <property type="protein sequence ID" value="CAG6709105.1"/>
    <property type="molecule type" value="Transcribed_RNA"/>
</dbReference>
<dbReference type="EMBL" id="HBUF01345688">
    <property type="protein sequence ID" value="CAG6709104.1"/>
    <property type="molecule type" value="Transcribed_RNA"/>
</dbReference>
<dbReference type="EMBL" id="HBUF01549972">
    <property type="protein sequence ID" value="CAG6758618.1"/>
    <property type="molecule type" value="Transcribed_RNA"/>
</dbReference>
<sequence>MKIAVFLSACLLVIISSLHQTTANEILHRQHRQVHDDPNRYYYRHSNPEPSHYKARPVRETPEYKYEFESYNNVHPANEQERKYLNEEEHKKPHRNDHHKCMEYCKKCGSSFGNSYVCAEDESSHQPPNSFMLFSNKCQMKCYNKCHDTNYRYSTNPLCQKVMSGLESDDVTSSKHPLRHERHHIWINSQKQDENPRPESRYTRY</sequence>
<dbReference type="AlphaFoldDB" id="A0A8D8UN75"/>